<dbReference type="Proteomes" id="UP000530660">
    <property type="component" value="Unassembled WGS sequence"/>
</dbReference>
<dbReference type="Pfam" id="PF08676">
    <property type="entry name" value="MutL_C"/>
    <property type="match status" value="1"/>
</dbReference>
<protein>
    <submittedName>
        <fullName evidence="3">DNA mismatch repair protein</fullName>
    </submittedName>
</protein>
<dbReference type="InterPro" id="IPR042121">
    <property type="entry name" value="MutL_C_regsub"/>
</dbReference>
<dbReference type="Gene3D" id="3.30.1540.20">
    <property type="entry name" value="MutL, C-terminal domain, dimerisation subdomain"/>
    <property type="match status" value="1"/>
</dbReference>
<evidence type="ECO:0000313" key="4">
    <source>
        <dbReference type="Proteomes" id="UP000530660"/>
    </source>
</evidence>
<evidence type="ECO:0000256" key="1">
    <source>
        <dbReference type="SAM" id="MobiDB-lite"/>
    </source>
</evidence>
<feature type="domain" description="MutL C-terminal dimerisation" evidence="2">
    <location>
        <begin position="460"/>
        <end position="616"/>
    </location>
</feature>
<dbReference type="PANTHER" id="PTHR10073:SF47">
    <property type="entry name" value="DNA MISMATCH REPAIR PROTEIN MLH3"/>
    <property type="match status" value="1"/>
</dbReference>
<dbReference type="SMART" id="SM00853">
    <property type="entry name" value="MutL_C"/>
    <property type="match status" value="1"/>
</dbReference>
<dbReference type="GO" id="GO:0005524">
    <property type="term" value="F:ATP binding"/>
    <property type="evidence" value="ECO:0007669"/>
    <property type="project" value="InterPro"/>
</dbReference>
<dbReference type="Gene3D" id="3.30.1370.100">
    <property type="entry name" value="MutL, C-terminal domain, regulatory subdomain"/>
    <property type="match status" value="1"/>
</dbReference>
<keyword evidence="4" id="KW-1185">Reference proteome</keyword>
<dbReference type="InterPro" id="IPR042120">
    <property type="entry name" value="MutL_C_dimsub"/>
</dbReference>
<dbReference type="InterPro" id="IPR037198">
    <property type="entry name" value="MutL_C_sf"/>
</dbReference>
<dbReference type="PANTHER" id="PTHR10073">
    <property type="entry name" value="DNA MISMATCH REPAIR PROTEIN MLH, PMS, MUTL"/>
    <property type="match status" value="1"/>
</dbReference>
<reference evidence="3 4" key="1">
    <citation type="journal article" date="2020" name="J. Phycol.">
        <title>Comparative genome analysis reveals Cyanidiococcus gen. nov., a new extremophilic red algal genus sister to Cyanidioschyzon (Cyanidioschyzonaceae, Rhodophyta).</title>
        <authorList>
            <person name="Liu S.-L."/>
            <person name="Chiang Y.-R."/>
            <person name="Yoon H.S."/>
            <person name="Fu H.-Y."/>
        </authorList>
    </citation>
    <scope>NUCLEOTIDE SEQUENCE [LARGE SCALE GENOMIC DNA]</scope>
    <source>
        <strain evidence="3 4">THAL066</strain>
    </source>
</reference>
<organism evidence="3 4">
    <name type="scientific">Cyanidiococcus yangmingshanensis</name>
    <dbReference type="NCBI Taxonomy" id="2690220"/>
    <lineage>
        <taxon>Eukaryota</taxon>
        <taxon>Rhodophyta</taxon>
        <taxon>Bangiophyceae</taxon>
        <taxon>Cyanidiales</taxon>
        <taxon>Cyanidiaceae</taxon>
        <taxon>Cyanidiococcus</taxon>
    </lineage>
</organism>
<dbReference type="SUPFAM" id="SSF118116">
    <property type="entry name" value="DNA mismatch repair protein MutL"/>
    <property type="match status" value="1"/>
</dbReference>
<name>A0A7J7IK07_9RHOD</name>
<gene>
    <name evidence="3" type="primary">MLH3</name>
    <name evidence="3" type="ORF">F1559_004573</name>
</gene>
<dbReference type="EMBL" id="VWRR01000007">
    <property type="protein sequence ID" value="KAF6003413.1"/>
    <property type="molecule type" value="Genomic_DNA"/>
</dbReference>
<dbReference type="GO" id="GO:0006298">
    <property type="term" value="P:mismatch repair"/>
    <property type="evidence" value="ECO:0007669"/>
    <property type="project" value="InterPro"/>
</dbReference>
<feature type="compositionally biased region" description="Basic and acidic residues" evidence="1">
    <location>
        <begin position="379"/>
        <end position="391"/>
    </location>
</feature>
<dbReference type="InterPro" id="IPR014790">
    <property type="entry name" value="MutL_C"/>
</dbReference>
<dbReference type="InterPro" id="IPR038973">
    <property type="entry name" value="MutL/Mlh/Pms-like"/>
</dbReference>
<dbReference type="GO" id="GO:0016887">
    <property type="term" value="F:ATP hydrolysis activity"/>
    <property type="evidence" value="ECO:0007669"/>
    <property type="project" value="InterPro"/>
</dbReference>
<dbReference type="AlphaFoldDB" id="A0A7J7IK07"/>
<evidence type="ECO:0000313" key="3">
    <source>
        <dbReference type="EMBL" id="KAF6003413.1"/>
    </source>
</evidence>
<dbReference type="GO" id="GO:0140664">
    <property type="term" value="F:ATP-dependent DNA damage sensor activity"/>
    <property type="evidence" value="ECO:0007669"/>
    <property type="project" value="InterPro"/>
</dbReference>
<accession>A0A7J7IK07</accession>
<comment type="caution">
    <text evidence="3">The sequence shown here is derived from an EMBL/GenBank/DDBJ whole genome shotgun (WGS) entry which is preliminary data.</text>
</comment>
<dbReference type="OrthoDB" id="429932at2759"/>
<proteinExistence type="predicted"/>
<feature type="region of interest" description="Disordered" evidence="1">
    <location>
        <begin position="371"/>
        <end position="399"/>
    </location>
</feature>
<sequence length="656" mass="73237">MNEGQAFRLTESSTQLCGVPQVSLVELIDRLLADLVVFGSASQIVIRFDFDAARLELAADASLDIANFIERQWENWLRSLCASVALKGNTLLLEEVFDRFPVVQRGIRAQAGREASDLFSTVFRPWALLHPEVSWDIYVSGQETLGIPRHLRWSVPKAVLGTEPIWLLRMRQVLDESTTAVQYEEHTSEATASSAPSTPINRQFSWSFALARGFHERLWVFGWNGRPVSLGSPGWDLMAPIRQFSDSVSGIVHGRLPTVISSENGRRRTDPYLVPNENIHSCSIRAVESLYTTLRETLRAPGLSAGEDFAQDTLPKETRACWCPARPSSSTSGYGRVRPSHQRRDLFDCVLSRKTVGVDAQFALCEALGRPPAPQSRRRNLEVESPGERSTEATLGLEPRKRVSTRTLESLQTGWESDLFGTRKDCSVPILPEFSALSHCFAASTATTELRTLDLQEARVIGQFDRKFIVFRTQNGVFLLDQHAADERVRFEHLSRLYRASLGHTERSLIPPNVSLRTPLKVNLGPRCLSTSMYEQLRRFGWSWEASPAGALLRGTMILRSVPCILGQQPLMAADDLLEFIDLMLETDEVITTVPAAERVLATLACRYAIMFGDRLEPAECEALLHRLAKCQLPFQCAHGRPSVAVLACPTNALPK</sequence>
<evidence type="ECO:0000259" key="2">
    <source>
        <dbReference type="SMART" id="SM00853"/>
    </source>
</evidence>
<dbReference type="GO" id="GO:0032300">
    <property type="term" value="C:mismatch repair complex"/>
    <property type="evidence" value="ECO:0007669"/>
    <property type="project" value="InterPro"/>
</dbReference>